<dbReference type="GO" id="GO:0005975">
    <property type="term" value="P:carbohydrate metabolic process"/>
    <property type="evidence" value="ECO:0007669"/>
    <property type="project" value="InterPro"/>
</dbReference>
<dbReference type="PATRIC" id="fig|1735161.3.peg.225"/>
<dbReference type="PANTHER" id="PTHR42655">
    <property type="entry name" value="GLYCOGEN PHOSPHORYLASE"/>
    <property type="match status" value="1"/>
</dbReference>
<accession>A0A0S1SKG7</accession>
<organism evidence="10 11">
    <name type="scientific">Candidatus Peribacter riflensis</name>
    <dbReference type="NCBI Taxonomy" id="1735162"/>
    <lineage>
        <taxon>Bacteria</taxon>
        <taxon>Candidatus Peregrinibacteriota</taxon>
        <taxon>Candidatus Peribacteria</taxon>
        <taxon>Candidatus Peribacterales</taxon>
        <taxon>Candidatus Peribacteraceae</taxon>
        <taxon>Candidatus Peribacter</taxon>
    </lineage>
</organism>
<dbReference type="InterPro" id="IPR035090">
    <property type="entry name" value="Pyridoxal_P_attach_site"/>
</dbReference>
<dbReference type="PROSITE" id="PS00102">
    <property type="entry name" value="PHOSPHORYLASE"/>
    <property type="match status" value="1"/>
</dbReference>
<dbReference type="Proteomes" id="UP000069135">
    <property type="component" value="Chromosome"/>
</dbReference>
<dbReference type="InterPro" id="IPR000811">
    <property type="entry name" value="Glyco_trans_35"/>
</dbReference>
<keyword evidence="6" id="KW-0808">Transferase</keyword>
<dbReference type="AlphaFoldDB" id="A0A0S1SPZ9"/>
<evidence type="ECO:0000256" key="6">
    <source>
        <dbReference type="ARBA" id="ARBA00022679"/>
    </source>
</evidence>
<evidence type="ECO:0000256" key="1">
    <source>
        <dbReference type="ARBA" id="ARBA00001275"/>
    </source>
</evidence>
<comment type="cofactor">
    <cofactor evidence="2">
        <name>pyridoxal 5'-phosphate</name>
        <dbReference type="ChEBI" id="CHEBI:597326"/>
    </cofactor>
</comment>
<dbReference type="InterPro" id="IPR011834">
    <property type="entry name" value="Agluc_phsphrylas"/>
</dbReference>
<evidence type="ECO:0000313" key="10">
    <source>
        <dbReference type="EMBL" id="ALM12924.1"/>
    </source>
</evidence>
<evidence type="ECO:0000256" key="5">
    <source>
        <dbReference type="ARBA" id="ARBA00022676"/>
    </source>
</evidence>
<dbReference type="SUPFAM" id="SSF53756">
    <property type="entry name" value="UDP-Glycosyltransferase/glycogen phosphorylase"/>
    <property type="match status" value="1"/>
</dbReference>
<accession>A0A0S1SPZ9</accession>
<evidence type="ECO:0000256" key="9">
    <source>
        <dbReference type="ARBA" id="ARBA00025174"/>
    </source>
</evidence>
<dbReference type="EC" id="2.4.1.1" evidence="4"/>
<comment type="catalytic activity">
    <reaction evidence="1">
        <text>[(1-&gt;4)-alpha-D-glucosyl](n) + phosphate = [(1-&gt;4)-alpha-D-glucosyl](n-1) + alpha-D-glucose 1-phosphate</text>
        <dbReference type="Rhea" id="RHEA:41732"/>
        <dbReference type="Rhea" id="RHEA-COMP:9584"/>
        <dbReference type="Rhea" id="RHEA-COMP:9586"/>
        <dbReference type="ChEBI" id="CHEBI:15444"/>
        <dbReference type="ChEBI" id="CHEBI:43474"/>
        <dbReference type="ChEBI" id="CHEBI:58601"/>
        <dbReference type="EC" id="2.4.1.1"/>
    </reaction>
</comment>
<dbReference type="EMBL" id="CP013065">
    <property type="protein sequence ID" value="ALM12924.1"/>
    <property type="molecule type" value="Genomic_DNA"/>
</dbReference>
<keyword evidence="5" id="KW-0328">Glycosyltransferase</keyword>
<reference evidence="10 11" key="2">
    <citation type="journal article" date="2016" name="PeerJ">
        <title>Analysis of five complete genome sequences for members of the class Peribacteria in the recently recognized Peregrinibacteria bacterial phylum.</title>
        <authorList>
            <person name="Anantharaman K."/>
            <person name="Brown C.T."/>
            <person name="Burstein D."/>
            <person name="Castelle C.J."/>
            <person name="Probst A.J."/>
            <person name="Thomas B.C."/>
            <person name="Williams K.H."/>
            <person name="Banfield J.F."/>
        </authorList>
    </citation>
    <scope>NUCLEOTIDE SEQUENCE [LARGE SCALE GENOMIC DNA]</scope>
    <source>
        <strain evidence="10">RIFOXYD1_FULL_PER-ii_59_16</strain>
    </source>
</reference>
<gene>
    <name evidence="10" type="ORF">PeribacterD1_0225</name>
</gene>
<keyword evidence="8" id="KW-0119">Carbohydrate metabolism</keyword>
<dbReference type="NCBIfam" id="TIGR02094">
    <property type="entry name" value="more_P_ylases"/>
    <property type="match status" value="1"/>
</dbReference>
<evidence type="ECO:0000256" key="2">
    <source>
        <dbReference type="ARBA" id="ARBA00001933"/>
    </source>
</evidence>
<dbReference type="Gene3D" id="3.40.50.2000">
    <property type="entry name" value="Glycogen Phosphorylase B"/>
    <property type="match status" value="3"/>
</dbReference>
<accession>A0A0S1SR39</accession>
<accession>A0A0S1SG74</accession>
<dbReference type="Pfam" id="PF00343">
    <property type="entry name" value="Phosphorylase"/>
    <property type="match status" value="1"/>
</dbReference>
<sequence>MPSSPLAPQHVQGQPRLTVAYFSMEIGLKSTIPTFAGGLGILTADLMQSCADLGVPAVCVTGCWKHGYLRQTLNPDGSQRYEEIEWDIAAHLQKRPERVTVMIEGQPVVVGAWQLDLKGEKGTVPVIFLDTSLPENPPEVHRITHRLYGGDLSMRIRQELVLGIGGIKMLRALGYTDIGTYHMNEGHAAFLTLELLRERQWQDEAVRRSCAFTTHTPIEAGHDVFPYDLAERIAGDNLPWHIKKIAGENALSMTKLAMTMSRFTCGVSRIHAEVSRKMFPGVQIDSITNGVHHLTWSSKEMQALFDAKSRGWREDPSILTATCRDFEDGELWKAHQAAKMRLMTEVNRRTGLAFDVEILTIASARRVVSYKQPELLYDNLKRLADVCQGRVQIVHSGNAHPSDSFAQGVIQRMVERSHELKDKVKIAYLENYNPDLARLLVQGADVWLNTPMRLHEASGTSGMKACLNGVLNFSTLDGWWIEGYERDPEAGWRIGPLVQATSDDTARSIDAEDIYTELQYQIIPEYYYTARARWIRRMKRAIGLSGYFNSHRCVQEYLEKAWKQ</sequence>
<reference evidence="11" key="1">
    <citation type="submission" date="2015-10" db="EMBL/GenBank/DDBJ databases">
        <title>Analysis of five complete genome sequences for members of the class Peribacteria in the recently recognized Peregrinibacteria bacterial phylum.</title>
        <authorList>
            <person name="Anantharaman K."/>
            <person name="Brown C.T."/>
            <person name="Burstein D."/>
            <person name="Castelle C.J."/>
            <person name="Probst A.J."/>
            <person name="Thomas B.C."/>
            <person name="Williams K.H."/>
            <person name="Banfield J.F."/>
        </authorList>
    </citation>
    <scope>NUCLEOTIDE SEQUENCE [LARGE SCALE GENOMIC DNA]</scope>
</reference>
<protein>
    <recommendedName>
        <fullName evidence="4">glycogen phosphorylase</fullName>
        <ecNumber evidence="4">2.4.1.1</ecNumber>
    </recommendedName>
</protein>
<evidence type="ECO:0000256" key="8">
    <source>
        <dbReference type="ARBA" id="ARBA00023277"/>
    </source>
</evidence>
<dbReference type="GO" id="GO:0008184">
    <property type="term" value="F:glycogen phosphorylase activity"/>
    <property type="evidence" value="ECO:0007669"/>
    <property type="project" value="InterPro"/>
</dbReference>
<keyword evidence="7" id="KW-0663">Pyridoxal phosphate</keyword>
<dbReference type="InterPro" id="IPR052182">
    <property type="entry name" value="Glycogen/Maltodextrin_Phosph"/>
</dbReference>
<accession>A0A0S1SU59</accession>
<dbReference type="STRING" id="1735162.PeribacterB2_0225"/>
<proteinExistence type="inferred from homology"/>
<dbReference type="KEGG" id="prf:PeribacterA2_0225"/>
<evidence type="ECO:0000256" key="3">
    <source>
        <dbReference type="ARBA" id="ARBA00006047"/>
    </source>
</evidence>
<evidence type="ECO:0000313" key="11">
    <source>
        <dbReference type="Proteomes" id="UP000069135"/>
    </source>
</evidence>
<evidence type="ECO:0000256" key="7">
    <source>
        <dbReference type="ARBA" id="ARBA00022898"/>
    </source>
</evidence>
<evidence type="ECO:0000256" key="4">
    <source>
        <dbReference type="ARBA" id="ARBA00012591"/>
    </source>
</evidence>
<comment type="function">
    <text evidence="9">Phosphorylase is an important allosteric enzyme in carbohydrate metabolism. Enzymes from different sources differ in their regulatory mechanisms and in their natural substrates. However, all known phosphorylases share catalytic and structural properties.</text>
</comment>
<name>A0A0S1SPZ9_9BACT</name>
<comment type="similarity">
    <text evidence="3">Belongs to the glycogen phosphorylase family.</text>
</comment>
<dbReference type="GO" id="GO:0030170">
    <property type="term" value="F:pyridoxal phosphate binding"/>
    <property type="evidence" value="ECO:0007669"/>
    <property type="project" value="InterPro"/>
</dbReference>
<dbReference type="PANTHER" id="PTHR42655:SF1">
    <property type="entry name" value="GLYCOGEN PHOSPHORYLASE"/>
    <property type="match status" value="1"/>
</dbReference>